<dbReference type="PANTHER" id="PTHR31220">
    <property type="entry name" value="HYCCIN RELATED"/>
    <property type="match status" value="1"/>
</dbReference>
<evidence type="ECO:0000313" key="8">
    <source>
        <dbReference type="EMBL" id="KAK2147587.1"/>
    </source>
</evidence>
<dbReference type="EMBL" id="JAODUP010000546">
    <property type="protein sequence ID" value="KAK2147587.1"/>
    <property type="molecule type" value="Genomic_DNA"/>
</dbReference>
<dbReference type="GO" id="GO:0005886">
    <property type="term" value="C:plasma membrane"/>
    <property type="evidence" value="ECO:0007669"/>
    <property type="project" value="UniProtKB-SubCell"/>
</dbReference>
<dbReference type="AlphaFoldDB" id="A0AAD9J7F1"/>
<organism evidence="8 9">
    <name type="scientific">Paralvinella palmiformis</name>
    <dbReference type="NCBI Taxonomy" id="53620"/>
    <lineage>
        <taxon>Eukaryota</taxon>
        <taxon>Metazoa</taxon>
        <taxon>Spiralia</taxon>
        <taxon>Lophotrochozoa</taxon>
        <taxon>Annelida</taxon>
        <taxon>Polychaeta</taxon>
        <taxon>Sedentaria</taxon>
        <taxon>Canalipalpata</taxon>
        <taxon>Terebellida</taxon>
        <taxon>Terebelliformia</taxon>
        <taxon>Alvinellidae</taxon>
        <taxon>Paralvinella</taxon>
    </lineage>
</organism>
<name>A0AAD9J7F1_9ANNE</name>
<evidence type="ECO:0000256" key="7">
    <source>
        <dbReference type="SAM" id="MobiDB-lite"/>
    </source>
</evidence>
<protein>
    <submittedName>
        <fullName evidence="8">Uncharacterized protein</fullName>
    </submittedName>
</protein>
<gene>
    <name evidence="8" type="ORF">LSH36_546g01068</name>
</gene>
<comment type="similarity">
    <text evidence="6">Belongs to the Hyccin family.</text>
</comment>
<proteinExistence type="inferred from homology"/>
<feature type="compositionally biased region" description="Basic and acidic residues" evidence="7">
    <location>
        <begin position="223"/>
        <end position="235"/>
    </location>
</feature>
<dbReference type="GO" id="GO:0072659">
    <property type="term" value="P:protein localization to plasma membrane"/>
    <property type="evidence" value="ECO:0007669"/>
    <property type="project" value="TreeGrafter"/>
</dbReference>
<feature type="compositionally biased region" description="Basic and acidic residues" evidence="7">
    <location>
        <begin position="292"/>
        <end position="313"/>
    </location>
</feature>
<evidence type="ECO:0000256" key="1">
    <source>
        <dbReference type="ARBA" id="ARBA00004236"/>
    </source>
</evidence>
<feature type="compositionally biased region" description="Basic and acidic residues" evidence="7">
    <location>
        <begin position="396"/>
        <end position="408"/>
    </location>
</feature>
<comment type="caution">
    <text evidence="8">The sequence shown here is derived from an EMBL/GenBank/DDBJ whole genome shotgun (WGS) entry which is preliminary data.</text>
</comment>
<accession>A0AAD9J7F1</accession>
<reference evidence="8" key="1">
    <citation type="journal article" date="2023" name="Mol. Biol. Evol.">
        <title>Third-Generation Sequencing Reveals the Adaptive Role of the Epigenome in Three Deep-Sea Polychaetes.</title>
        <authorList>
            <person name="Perez M."/>
            <person name="Aroh O."/>
            <person name="Sun Y."/>
            <person name="Lan Y."/>
            <person name="Juniper S.K."/>
            <person name="Young C.R."/>
            <person name="Angers B."/>
            <person name="Qian P.Y."/>
        </authorList>
    </citation>
    <scope>NUCLEOTIDE SEQUENCE</scope>
    <source>
        <strain evidence="8">P08H-3</strain>
    </source>
</reference>
<feature type="region of interest" description="Disordered" evidence="7">
    <location>
        <begin position="391"/>
        <end position="443"/>
    </location>
</feature>
<feature type="compositionally biased region" description="Polar residues" evidence="7">
    <location>
        <begin position="258"/>
        <end position="275"/>
    </location>
</feature>
<dbReference type="PANTHER" id="PTHR31220:SF1">
    <property type="entry name" value="GH21176P"/>
    <property type="match status" value="1"/>
</dbReference>
<keyword evidence="9" id="KW-1185">Reference proteome</keyword>
<keyword evidence="4" id="KW-0963">Cytoplasm</keyword>
<keyword evidence="5" id="KW-0472">Membrane</keyword>
<feature type="compositionally biased region" description="Acidic residues" evidence="7">
    <location>
        <begin position="422"/>
        <end position="434"/>
    </location>
</feature>
<evidence type="ECO:0000256" key="2">
    <source>
        <dbReference type="ARBA" id="ARBA00004514"/>
    </source>
</evidence>
<dbReference type="Pfam" id="PF09790">
    <property type="entry name" value="Hyccin"/>
    <property type="match status" value="1"/>
</dbReference>
<feature type="region of interest" description="Disordered" evidence="7">
    <location>
        <begin position="220"/>
        <end position="341"/>
    </location>
</feature>
<evidence type="ECO:0000313" key="9">
    <source>
        <dbReference type="Proteomes" id="UP001208570"/>
    </source>
</evidence>
<feature type="compositionally biased region" description="Polar residues" evidence="7">
    <location>
        <begin position="331"/>
        <end position="341"/>
    </location>
</feature>
<evidence type="ECO:0000256" key="6">
    <source>
        <dbReference type="ARBA" id="ARBA00034482"/>
    </source>
</evidence>
<sequence length="443" mass="48329">MVANNLLFTTIKPPSLATLALTETALEKYHSTEHVKITVSPLPQIERINSQNRMMTLRRVLNAYNTDIANLSPRSHYALCKTSSRLVKMGFDNMTADETESTNLNESRSSSGSRRGVQFHIEPHIAVDSGLLIELLNGIYFAMFNGQAGEGVQAVDDIHQRAIYELFADVLLVTNAIKNSLLYNPSGQPKDGPMGISIALSPTQGSPTFSKSAITNASFRTKKLPEDIDVPEERSSTAVKHPSGNISEDTPPKYEDVVSSNPDKNTPSSKVSGTRLSKPLKSIMKKSSFAGDKPEKSSKIHKKDFDSRSDKKIQANILNDADSHSPKNPKHSISVSTGLGSSQNGVTGEFVDPGMVGVQVIRSSSSVTGRTFQLVDYVDVRQKSSTSMINRTSVGKVEDNRTSAKYDHLQGVTNSNKRDNNDDITDDDDDDDDLADHTVDTAL</sequence>
<evidence type="ECO:0000256" key="4">
    <source>
        <dbReference type="ARBA" id="ARBA00022490"/>
    </source>
</evidence>
<dbReference type="InterPro" id="IPR018619">
    <property type="entry name" value="Hyccin"/>
</dbReference>
<dbReference type="GO" id="GO:0005829">
    <property type="term" value="C:cytosol"/>
    <property type="evidence" value="ECO:0007669"/>
    <property type="project" value="UniProtKB-SubCell"/>
</dbReference>
<comment type="subcellular location">
    <subcellularLocation>
        <location evidence="1">Cell membrane</location>
    </subcellularLocation>
    <subcellularLocation>
        <location evidence="2">Cytoplasm</location>
        <location evidence="2">Cytosol</location>
    </subcellularLocation>
</comment>
<dbReference type="Proteomes" id="UP001208570">
    <property type="component" value="Unassembled WGS sequence"/>
</dbReference>
<dbReference type="GO" id="GO:0046854">
    <property type="term" value="P:phosphatidylinositol phosphate biosynthetic process"/>
    <property type="evidence" value="ECO:0007669"/>
    <property type="project" value="TreeGrafter"/>
</dbReference>
<keyword evidence="3" id="KW-1003">Cell membrane</keyword>
<evidence type="ECO:0000256" key="3">
    <source>
        <dbReference type="ARBA" id="ARBA00022475"/>
    </source>
</evidence>
<evidence type="ECO:0000256" key="5">
    <source>
        <dbReference type="ARBA" id="ARBA00023136"/>
    </source>
</evidence>